<evidence type="ECO:0000313" key="1">
    <source>
        <dbReference type="EMBL" id="ARW60950.1"/>
    </source>
</evidence>
<dbReference type="AlphaFoldDB" id="A0A1Z1M4X0"/>
<geneLocation type="chloroplast" evidence="1"/>
<gene>
    <name evidence="1" type="primary">orf34</name>
</gene>
<dbReference type="RefSeq" id="YP_009392388.1">
    <property type="nucleotide sequence ID" value="NC_035263.1"/>
</dbReference>
<sequence>MIFTFCFYINKYINIFLEKHTYNILLNKKYSKIN</sequence>
<keyword evidence="1" id="KW-0150">Chloroplast</keyword>
<dbReference type="GeneID" id="33353916"/>
<reference evidence="1" key="1">
    <citation type="journal article" date="2017" name="J. Phycol.">
        <title>Analysis of chloroplast genomes and a supermatrix inform reclassification of the Rhodomelaceae (Rhodophyta).</title>
        <authorList>
            <person name="Diaz-Tapia P."/>
            <person name="Maggs C.A."/>
            <person name="West J.A."/>
            <person name="Verbruggen H."/>
        </authorList>
    </citation>
    <scope>NUCLEOTIDE SEQUENCE</scope>
    <source>
        <strain evidence="1">JW3046</strain>
    </source>
</reference>
<accession>A0A1Z1M4X0</accession>
<protein>
    <submittedName>
        <fullName evidence="1">Uncharacterized protein</fullName>
    </submittedName>
</protein>
<organism evidence="1">
    <name type="scientific">Caloglossa monosticha</name>
    <dbReference type="NCBI Taxonomy" id="76906"/>
    <lineage>
        <taxon>Eukaryota</taxon>
        <taxon>Rhodophyta</taxon>
        <taxon>Florideophyceae</taxon>
        <taxon>Rhodymeniophycidae</taxon>
        <taxon>Ceramiales</taxon>
        <taxon>Delesseriaceae</taxon>
        <taxon>Caloglossa</taxon>
    </lineage>
</organism>
<dbReference type="EMBL" id="MF101416">
    <property type="protein sequence ID" value="ARW60950.1"/>
    <property type="molecule type" value="Genomic_DNA"/>
</dbReference>
<proteinExistence type="predicted"/>
<name>A0A1Z1M4X0_9FLOR</name>
<keyword evidence="1" id="KW-0934">Plastid</keyword>